<reference evidence="5" key="1">
    <citation type="submission" date="2020-06" db="EMBL/GenBank/DDBJ databases">
        <title>A chromosome-scale genome assembly of Talaromyces rugulosus W13939.</title>
        <authorList>
            <person name="Wang B."/>
            <person name="Guo L."/>
            <person name="Ye K."/>
            <person name="Wang L."/>
        </authorList>
    </citation>
    <scope>NUCLEOTIDE SEQUENCE [LARGE SCALE GENOMIC DNA]</scope>
    <source>
        <strain evidence="5">W13939</strain>
    </source>
</reference>
<proteinExistence type="predicted"/>
<evidence type="ECO:0000256" key="2">
    <source>
        <dbReference type="ARBA" id="ARBA00023043"/>
    </source>
</evidence>
<sequence length="548" mass="61293">MSSVEVQEAKPAVAKGWDSLLPELHLAIFREFLALGEHVDHHYPDSCREILETPSDWDLSTRRSWHMYRRRNVIAPLDTPIDQNTSKCDVCVDINSALTVCRSWNILLKDQILRRLSLELIIYRGSSSLAESALLRWTVRAVKLSDGDDAPLPWILDSGTDLLAVAVRRGLPDCIGPLADLFPSKEVMSLFGGDWVGCRCYAHVAAANGNVDVLRLLKLHGFNLHQEDTRGRTPVCIAIRCNNMRAVEYLLSIENAKRRFDREALSYAVYFSPVTTVELVAQHILERCRSWEERVKAYTTALSWSLRRHDLSTNDEAARYLVEALPDKHLVGMGPKYIITAIHHGACVNLIKHLIDKGADVNASSPSHLEVPLETTISRGDEEIIRLLLDSRAKCTPQALCRASTSTEEILDLVFGYYVYRDIDLYQCVTIGNSVVVQRLLAFGRNPNPSTGSANALQMAVLRGSLEISTMLLEAGANPNHFVDNFMEGAWGTPLYIATIHSNIPLVKLLLRHGADSTCSPHWRRKPVLHVNVGQGPMPLIKVLVEYD</sequence>
<dbReference type="AlphaFoldDB" id="A0A7H8R5J8"/>
<feature type="repeat" description="ANK" evidence="3">
    <location>
        <begin position="490"/>
        <end position="516"/>
    </location>
</feature>
<dbReference type="Pfam" id="PF12796">
    <property type="entry name" value="Ank_2"/>
    <property type="match status" value="1"/>
</dbReference>
<evidence type="ECO:0000256" key="1">
    <source>
        <dbReference type="ARBA" id="ARBA00022737"/>
    </source>
</evidence>
<accession>A0A7H8R5J8</accession>
<keyword evidence="2 3" id="KW-0040">ANK repeat</keyword>
<evidence type="ECO:0000313" key="4">
    <source>
        <dbReference type="EMBL" id="QKX61477.1"/>
    </source>
</evidence>
<dbReference type="SMART" id="SM00248">
    <property type="entry name" value="ANK"/>
    <property type="match status" value="8"/>
</dbReference>
<feature type="repeat" description="ANK" evidence="3">
    <location>
        <begin position="452"/>
        <end position="480"/>
    </location>
</feature>
<dbReference type="KEGG" id="trg:TRUGW13939_08628"/>
<dbReference type="Gene3D" id="1.25.40.20">
    <property type="entry name" value="Ankyrin repeat-containing domain"/>
    <property type="match status" value="2"/>
</dbReference>
<dbReference type="Pfam" id="PF00023">
    <property type="entry name" value="Ank"/>
    <property type="match status" value="1"/>
</dbReference>
<keyword evidence="1" id="KW-0677">Repeat</keyword>
<dbReference type="GeneID" id="55996116"/>
<evidence type="ECO:0000256" key="3">
    <source>
        <dbReference type="PROSITE-ProRule" id="PRU00023"/>
    </source>
</evidence>
<dbReference type="PROSITE" id="PS50088">
    <property type="entry name" value="ANK_REPEAT"/>
    <property type="match status" value="2"/>
</dbReference>
<dbReference type="EMBL" id="CP055902">
    <property type="protein sequence ID" value="QKX61477.1"/>
    <property type="molecule type" value="Genomic_DNA"/>
</dbReference>
<protein>
    <submittedName>
        <fullName evidence="4">Uncharacterized protein</fullName>
    </submittedName>
</protein>
<name>A0A7H8R5J8_TALRU</name>
<dbReference type="InterPro" id="IPR036770">
    <property type="entry name" value="Ankyrin_rpt-contain_sf"/>
</dbReference>
<dbReference type="PANTHER" id="PTHR24198">
    <property type="entry name" value="ANKYRIN REPEAT AND PROTEIN KINASE DOMAIN-CONTAINING PROTEIN"/>
    <property type="match status" value="1"/>
</dbReference>
<gene>
    <name evidence="4" type="ORF">TRUGW13939_08628</name>
</gene>
<dbReference type="OrthoDB" id="4772757at2759"/>
<dbReference type="PANTHER" id="PTHR24198:SF165">
    <property type="entry name" value="ANKYRIN REPEAT-CONTAINING PROTEIN-RELATED"/>
    <property type="match status" value="1"/>
</dbReference>
<dbReference type="InterPro" id="IPR002110">
    <property type="entry name" value="Ankyrin_rpt"/>
</dbReference>
<dbReference type="PROSITE" id="PS50297">
    <property type="entry name" value="ANK_REP_REGION"/>
    <property type="match status" value="2"/>
</dbReference>
<dbReference type="RefSeq" id="XP_035347651.1">
    <property type="nucleotide sequence ID" value="XM_035491758.1"/>
</dbReference>
<keyword evidence="5" id="KW-1185">Reference proteome</keyword>
<dbReference type="SUPFAM" id="SSF48403">
    <property type="entry name" value="Ankyrin repeat"/>
    <property type="match status" value="1"/>
</dbReference>
<organism evidence="4 5">
    <name type="scientific">Talaromyces rugulosus</name>
    <name type="common">Penicillium rugulosum</name>
    <dbReference type="NCBI Taxonomy" id="121627"/>
    <lineage>
        <taxon>Eukaryota</taxon>
        <taxon>Fungi</taxon>
        <taxon>Dikarya</taxon>
        <taxon>Ascomycota</taxon>
        <taxon>Pezizomycotina</taxon>
        <taxon>Eurotiomycetes</taxon>
        <taxon>Eurotiomycetidae</taxon>
        <taxon>Eurotiales</taxon>
        <taxon>Trichocomaceae</taxon>
        <taxon>Talaromyces</taxon>
        <taxon>Talaromyces sect. Islandici</taxon>
    </lineage>
</organism>
<evidence type="ECO:0000313" key="5">
    <source>
        <dbReference type="Proteomes" id="UP000509510"/>
    </source>
</evidence>
<dbReference type="Proteomes" id="UP000509510">
    <property type="component" value="Chromosome V"/>
</dbReference>